<evidence type="ECO:0000256" key="2">
    <source>
        <dbReference type="ARBA" id="ARBA00022737"/>
    </source>
</evidence>
<evidence type="ECO:0000313" key="5">
    <source>
        <dbReference type="EMBL" id="CAF0825547.1"/>
    </source>
</evidence>
<reference evidence="5" key="1">
    <citation type="submission" date="2021-02" db="EMBL/GenBank/DDBJ databases">
        <authorList>
            <person name="Nowell W R."/>
        </authorList>
    </citation>
    <scope>NUCLEOTIDE SEQUENCE</scope>
    <source>
        <strain evidence="5">Ploen Becks lab</strain>
    </source>
</reference>
<feature type="repeat" description="WD" evidence="3">
    <location>
        <begin position="444"/>
        <end position="470"/>
    </location>
</feature>
<dbReference type="InterPro" id="IPR020472">
    <property type="entry name" value="WD40_PAC1"/>
</dbReference>
<dbReference type="PROSITE" id="PS50082">
    <property type="entry name" value="WD_REPEATS_2"/>
    <property type="match status" value="5"/>
</dbReference>
<dbReference type="PANTHER" id="PTHR44156">
    <property type="entry name" value="SUPERNUMERARY LIMBS, ISOFORM B-RELATED"/>
    <property type="match status" value="1"/>
</dbReference>
<feature type="repeat" description="WD" evidence="3">
    <location>
        <begin position="325"/>
        <end position="347"/>
    </location>
</feature>
<proteinExistence type="predicted"/>
<dbReference type="InterPro" id="IPR001680">
    <property type="entry name" value="WD40_rpt"/>
</dbReference>
<dbReference type="Gene3D" id="2.130.10.10">
    <property type="entry name" value="YVTN repeat-like/Quinoprotein amine dehydrogenase"/>
    <property type="match status" value="2"/>
</dbReference>
<keyword evidence="2" id="KW-0677">Repeat</keyword>
<gene>
    <name evidence="5" type="ORF">OXX778_LOCUS7697</name>
</gene>
<dbReference type="OrthoDB" id="6252103at2759"/>
<dbReference type="PROSITE" id="PS00678">
    <property type="entry name" value="WD_REPEATS_1"/>
    <property type="match status" value="1"/>
</dbReference>
<evidence type="ECO:0000256" key="1">
    <source>
        <dbReference type="ARBA" id="ARBA00022574"/>
    </source>
</evidence>
<sequence length="504" mass="57914">MDQVKITLPCGFETTYRALNFGGEKVKKCIMCEQEDLIVDSVLNLPANRLRLKEKEIELELEKLKKLQNEISSVKQDPHFYFEKSYERILIELDIRKEVVKRKFEKKLDDYYTNLTKDLKAQKDTIIKNFEENLAKEAKSARTAFERPSIDSLTNIEEKFSVLETYLKEISQKSDDLNKLIRLSKKGQNKKLHCCRDNIDIERIFGDIVTSDPQLNYKPAVVFDNRQNDSSFIFCREEVAENKFLFGFDKKIQLWDVSEKKRLMEYTGHSDHVLALCMIQNDMFASCSADCTIKIWNISSSKCVRTILGHPLAIVTLICLKNGKLVSSSFDKTIKLWNYKTGECIKKLESLKQISNFTLEGENNTIICASEDYSIRIWNVETGINVKTLKGHTEVVHFLKLINSNSLASGSFDKKVKYWSLESGQCLKTFEVISEYPGPLAILNSGYLISGSVDGTIRFWDTDSGECLKMMQANRDNVCGLYLTKNENVLTICAQSSPIFWSKF</sequence>
<keyword evidence="1 3" id="KW-0853">WD repeat</keyword>
<dbReference type="Pfam" id="PF00400">
    <property type="entry name" value="WD40"/>
    <property type="match status" value="4"/>
</dbReference>
<dbReference type="PROSITE" id="PS50294">
    <property type="entry name" value="WD_REPEATS_REGION"/>
    <property type="match status" value="1"/>
</dbReference>
<organism evidence="5 6">
    <name type="scientific">Brachionus calyciflorus</name>
    <dbReference type="NCBI Taxonomy" id="104777"/>
    <lineage>
        <taxon>Eukaryota</taxon>
        <taxon>Metazoa</taxon>
        <taxon>Spiralia</taxon>
        <taxon>Gnathifera</taxon>
        <taxon>Rotifera</taxon>
        <taxon>Eurotatoria</taxon>
        <taxon>Monogononta</taxon>
        <taxon>Pseudotrocha</taxon>
        <taxon>Ploima</taxon>
        <taxon>Brachionidae</taxon>
        <taxon>Brachionus</taxon>
    </lineage>
</organism>
<dbReference type="PRINTS" id="PR00320">
    <property type="entry name" value="GPROTEINBRPT"/>
</dbReference>
<evidence type="ECO:0000256" key="3">
    <source>
        <dbReference type="PROSITE-ProRule" id="PRU00221"/>
    </source>
</evidence>
<feature type="repeat" description="WD" evidence="3">
    <location>
        <begin position="266"/>
        <end position="306"/>
    </location>
</feature>
<keyword evidence="6" id="KW-1185">Reference proteome</keyword>
<evidence type="ECO:0000256" key="4">
    <source>
        <dbReference type="SAM" id="Coils"/>
    </source>
</evidence>
<accession>A0A813UF18</accession>
<name>A0A813UF18_9BILA</name>
<keyword evidence="4" id="KW-0175">Coiled coil</keyword>
<feature type="repeat" description="WD" evidence="3">
    <location>
        <begin position="354"/>
        <end position="388"/>
    </location>
</feature>
<evidence type="ECO:0000313" key="6">
    <source>
        <dbReference type="Proteomes" id="UP000663879"/>
    </source>
</evidence>
<dbReference type="InterPro" id="IPR019775">
    <property type="entry name" value="WD40_repeat_CS"/>
</dbReference>
<comment type="caution">
    <text evidence="5">The sequence shown here is derived from an EMBL/GenBank/DDBJ whole genome shotgun (WGS) entry which is preliminary data.</text>
</comment>
<feature type="repeat" description="WD" evidence="3">
    <location>
        <begin position="389"/>
        <end position="429"/>
    </location>
</feature>
<dbReference type="InterPro" id="IPR053299">
    <property type="entry name" value="ASTRA_WD_repeat"/>
</dbReference>
<dbReference type="SMART" id="SM00320">
    <property type="entry name" value="WD40"/>
    <property type="match status" value="6"/>
</dbReference>
<dbReference type="SUPFAM" id="SSF50978">
    <property type="entry name" value="WD40 repeat-like"/>
    <property type="match status" value="1"/>
</dbReference>
<dbReference type="AlphaFoldDB" id="A0A813UF18"/>
<dbReference type="EMBL" id="CAJNOC010001002">
    <property type="protein sequence ID" value="CAF0825547.1"/>
    <property type="molecule type" value="Genomic_DNA"/>
</dbReference>
<dbReference type="InterPro" id="IPR036322">
    <property type="entry name" value="WD40_repeat_dom_sf"/>
</dbReference>
<dbReference type="Proteomes" id="UP000663879">
    <property type="component" value="Unassembled WGS sequence"/>
</dbReference>
<feature type="coiled-coil region" evidence="4">
    <location>
        <begin position="47"/>
        <end position="77"/>
    </location>
</feature>
<dbReference type="CDD" id="cd00200">
    <property type="entry name" value="WD40"/>
    <property type="match status" value="1"/>
</dbReference>
<dbReference type="InterPro" id="IPR015943">
    <property type="entry name" value="WD40/YVTN_repeat-like_dom_sf"/>
</dbReference>
<protein>
    <submittedName>
        <fullName evidence="5">Uncharacterized protein</fullName>
    </submittedName>
</protein>